<dbReference type="InterPro" id="IPR038352">
    <property type="entry name" value="Imelysin_sf"/>
</dbReference>
<evidence type="ECO:0000256" key="3">
    <source>
        <dbReference type="ARBA" id="ARBA00022729"/>
    </source>
</evidence>
<dbReference type="OrthoDB" id="7348379at2"/>
<reference evidence="6 7" key="1">
    <citation type="submission" date="2016-10" db="EMBL/GenBank/DDBJ databases">
        <authorList>
            <person name="de Groot N.N."/>
        </authorList>
    </citation>
    <scope>NUCLEOTIDE SEQUENCE [LARGE SCALE GENOMIC DNA]</scope>
    <source>
        <strain evidence="6 7">DSM 16859</strain>
    </source>
</reference>
<dbReference type="Gene3D" id="1.20.1420.20">
    <property type="entry name" value="M75 peptidase, HXXE motif"/>
    <property type="match status" value="1"/>
</dbReference>
<keyword evidence="7" id="KW-1185">Reference proteome</keyword>
<protein>
    <submittedName>
        <fullName evidence="6">Iron uptake system component EfeO</fullName>
    </submittedName>
</protein>
<evidence type="ECO:0000256" key="4">
    <source>
        <dbReference type="SAM" id="SignalP"/>
    </source>
</evidence>
<comment type="subcellular location">
    <subcellularLocation>
        <location evidence="1">Cell envelope</location>
    </subcellularLocation>
</comment>
<dbReference type="PANTHER" id="PTHR39192:SF1">
    <property type="entry name" value="IRON UPTAKE SYSTEM COMPONENT EFEO"/>
    <property type="match status" value="1"/>
</dbReference>
<comment type="similarity">
    <text evidence="2">Belongs to the EfeM/EfeO family.</text>
</comment>
<dbReference type="EMBL" id="FOGZ01000008">
    <property type="protein sequence ID" value="SER74788.1"/>
    <property type="molecule type" value="Genomic_DNA"/>
</dbReference>
<feature type="signal peptide" evidence="4">
    <location>
        <begin position="1"/>
        <end position="35"/>
    </location>
</feature>
<evidence type="ECO:0000256" key="2">
    <source>
        <dbReference type="ARBA" id="ARBA00005989"/>
    </source>
</evidence>
<dbReference type="Pfam" id="PF09375">
    <property type="entry name" value="Peptidase_M75"/>
    <property type="match status" value="1"/>
</dbReference>
<evidence type="ECO:0000313" key="7">
    <source>
        <dbReference type="Proteomes" id="UP000198815"/>
    </source>
</evidence>
<dbReference type="RefSeq" id="WP_091968850.1">
    <property type="nucleotide sequence ID" value="NZ_FOGZ01000008.1"/>
</dbReference>
<evidence type="ECO:0000313" key="6">
    <source>
        <dbReference type="EMBL" id="SER74788.1"/>
    </source>
</evidence>
<dbReference type="InterPro" id="IPR034981">
    <property type="entry name" value="Imelysin-like_EfeO/Algp7"/>
</dbReference>
<dbReference type="InterPro" id="IPR050894">
    <property type="entry name" value="EfeM/EfeO_iron_uptake"/>
</dbReference>
<dbReference type="STRING" id="64702.SAMN05443377_10891"/>
<evidence type="ECO:0000256" key="1">
    <source>
        <dbReference type="ARBA" id="ARBA00004196"/>
    </source>
</evidence>
<organism evidence="6 7">
    <name type="scientific">Propionibacterium cyclohexanicum</name>
    <dbReference type="NCBI Taxonomy" id="64702"/>
    <lineage>
        <taxon>Bacteria</taxon>
        <taxon>Bacillati</taxon>
        <taxon>Actinomycetota</taxon>
        <taxon>Actinomycetes</taxon>
        <taxon>Propionibacteriales</taxon>
        <taxon>Propionibacteriaceae</taxon>
        <taxon>Propionibacterium</taxon>
    </lineage>
</organism>
<dbReference type="GO" id="GO:0030313">
    <property type="term" value="C:cell envelope"/>
    <property type="evidence" value="ECO:0007669"/>
    <property type="project" value="UniProtKB-SubCell"/>
</dbReference>
<dbReference type="NCBIfam" id="NF041757">
    <property type="entry name" value="EfeO"/>
    <property type="match status" value="1"/>
</dbReference>
<dbReference type="Proteomes" id="UP000198815">
    <property type="component" value="Unassembled WGS sequence"/>
</dbReference>
<dbReference type="AlphaFoldDB" id="A0A1H9RQF5"/>
<feature type="domain" description="Imelysin-like" evidence="5">
    <location>
        <begin position="165"/>
        <end position="409"/>
    </location>
</feature>
<evidence type="ECO:0000259" key="5">
    <source>
        <dbReference type="Pfam" id="PF09375"/>
    </source>
</evidence>
<proteinExistence type="inferred from homology"/>
<dbReference type="CDD" id="cd14656">
    <property type="entry name" value="Imelysin-like_EfeO"/>
    <property type="match status" value="1"/>
</dbReference>
<sequence length="418" mass="43652">MSPHSPIPKSPILKSAALAAVAAIGLAGCSSSANAGAPASGSASGGAAPVSNGAAQVKVTLSSDGGDKCTLDHTSASAGPVTFSVTNVNSTAISEVELQSNLKIVGEKENLAPGLPTSSFTVTLTGGQYTVYCPGADQQTQTFTVTGTVASSPSSDTQQLLAQGTTAYAAWVVSQTQEMQTAVNSLQAAVDAGDLEQAKQAYAHARPFYEKIESDVDGFVMPGFAPDDNLGNLDYLIDMRASNVDDAVGWSGFHAVERDLFQAGAITDQTKTYASDLKTNVDKLVDVTKSLEYKPEDLANGAADLLEEVQSTKISGEEEEFSHIDLTDFAGNIEGAQQAFANLQPGLEKIDPALTEQVAQQFTAVQKALDAYRDPNSLGGYVAWTPQTRDKNAKQLSQAVLALQQPLQRIAEKVATAQ</sequence>
<accession>A0A1H9RQF5</accession>
<gene>
    <name evidence="6" type="ORF">SAMN05443377_10891</name>
</gene>
<dbReference type="InterPro" id="IPR018976">
    <property type="entry name" value="Imelysin-like"/>
</dbReference>
<keyword evidence="3 4" id="KW-0732">Signal</keyword>
<dbReference type="InterPro" id="IPR053377">
    <property type="entry name" value="Iron_uptake_EfeM/EfeO"/>
</dbReference>
<feature type="chain" id="PRO_5038589766" evidence="4">
    <location>
        <begin position="36"/>
        <end position="418"/>
    </location>
</feature>
<name>A0A1H9RQF5_9ACTN</name>
<dbReference type="PANTHER" id="PTHR39192">
    <property type="entry name" value="IRON UPTAKE SYSTEM COMPONENT EFEO"/>
    <property type="match status" value="1"/>
</dbReference>